<proteinExistence type="predicted"/>
<protein>
    <submittedName>
        <fullName evidence="1">Uncharacterized protein</fullName>
    </submittedName>
</protein>
<reference evidence="1" key="1">
    <citation type="submission" date="2013-05" db="EMBL/GenBank/DDBJ databases">
        <authorList>
            <person name="Yim A.K.Y."/>
            <person name="Chan T.F."/>
            <person name="Ji K.M."/>
            <person name="Liu X.Y."/>
            <person name="Zhou J.W."/>
            <person name="Li R.Q."/>
            <person name="Yang K.Y."/>
            <person name="Li J."/>
            <person name="Li M."/>
            <person name="Law P.T.W."/>
            <person name="Wu Y.L."/>
            <person name="Cai Z.L."/>
            <person name="Qin H."/>
            <person name="Bao Y."/>
            <person name="Leung R.K.K."/>
            <person name="Ng P.K.S."/>
            <person name="Zou J."/>
            <person name="Zhong X.J."/>
            <person name="Ran P.X."/>
            <person name="Zhong N.S."/>
            <person name="Liu Z.G."/>
            <person name="Tsui S.K.W."/>
        </authorList>
    </citation>
    <scope>NUCLEOTIDE SEQUENCE</scope>
    <source>
        <strain evidence="1">Derf</strain>
        <tissue evidence="1">Whole organism</tissue>
    </source>
</reference>
<reference evidence="1" key="2">
    <citation type="journal article" date="2022" name="Res Sq">
        <title>Comparative Genomics Reveals Insights into the Divergent Evolution of Astigmatic Mites and Household Pest Adaptations.</title>
        <authorList>
            <person name="Xiong Q."/>
            <person name="Wan A.T.-Y."/>
            <person name="Liu X.-Y."/>
            <person name="Fung C.S.-H."/>
            <person name="Xiao X."/>
            <person name="Malainual N."/>
            <person name="Hou J."/>
            <person name="Wang L."/>
            <person name="Wang M."/>
            <person name="Yang K."/>
            <person name="Cui Y."/>
            <person name="Leung E."/>
            <person name="Nong W."/>
            <person name="Shin S.-K."/>
            <person name="Au S."/>
            <person name="Jeong K.Y."/>
            <person name="Chew F.T."/>
            <person name="Hui J."/>
            <person name="Leung T.F."/>
            <person name="Tungtrongchitr A."/>
            <person name="Zhong N."/>
            <person name="Liu Z."/>
            <person name="Tsui S."/>
        </authorList>
    </citation>
    <scope>NUCLEOTIDE SEQUENCE</scope>
    <source>
        <strain evidence="1">Derf</strain>
        <tissue evidence="1">Whole organism</tissue>
    </source>
</reference>
<organism evidence="1 2">
    <name type="scientific">Dermatophagoides farinae</name>
    <name type="common">American house dust mite</name>
    <dbReference type="NCBI Taxonomy" id="6954"/>
    <lineage>
        <taxon>Eukaryota</taxon>
        <taxon>Metazoa</taxon>
        <taxon>Ecdysozoa</taxon>
        <taxon>Arthropoda</taxon>
        <taxon>Chelicerata</taxon>
        <taxon>Arachnida</taxon>
        <taxon>Acari</taxon>
        <taxon>Acariformes</taxon>
        <taxon>Sarcoptiformes</taxon>
        <taxon>Astigmata</taxon>
        <taxon>Psoroptidia</taxon>
        <taxon>Analgoidea</taxon>
        <taxon>Pyroglyphidae</taxon>
        <taxon>Dermatophagoidinae</taxon>
        <taxon>Dermatophagoides</taxon>
    </lineage>
</organism>
<evidence type="ECO:0000313" key="2">
    <source>
        <dbReference type="Proteomes" id="UP000790347"/>
    </source>
</evidence>
<dbReference type="Proteomes" id="UP000790347">
    <property type="component" value="Unassembled WGS sequence"/>
</dbReference>
<name>A0A922IEE5_DERFA</name>
<dbReference type="EMBL" id="ASGP02000001">
    <property type="protein sequence ID" value="KAH9528906.1"/>
    <property type="molecule type" value="Genomic_DNA"/>
</dbReference>
<comment type="caution">
    <text evidence="1">The sequence shown here is derived from an EMBL/GenBank/DDBJ whole genome shotgun (WGS) entry which is preliminary data.</text>
</comment>
<sequence length="143" mass="16193">MFSPVVNNFISEQAAVVASNNIHGMPSSYSYHFRPNVSSSSSSSSSFLATCRRRSQDITGQIKHLIQLPTSSSSSVKFSSGSRRPSLPAILLSIRKEFFMNLECYRSYFKTNRYVNLNIILVKHANLIYFVYLTKNIHMNNKA</sequence>
<gene>
    <name evidence="1" type="ORF">DERF_002813</name>
</gene>
<keyword evidence="2" id="KW-1185">Reference proteome</keyword>
<evidence type="ECO:0000313" key="1">
    <source>
        <dbReference type="EMBL" id="KAH9528906.1"/>
    </source>
</evidence>
<accession>A0A922IEE5</accession>
<dbReference type="AlphaFoldDB" id="A0A922IEE5"/>